<evidence type="ECO:0000313" key="2">
    <source>
        <dbReference type="Proteomes" id="UP000499080"/>
    </source>
</evidence>
<organism evidence="1 2">
    <name type="scientific">Araneus ventricosus</name>
    <name type="common">Orbweaver spider</name>
    <name type="synonym">Epeira ventricosa</name>
    <dbReference type="NCBI Taxonomy" id="182803"/>
    <lineage>
        <taxon>Eukaryota</taxon>
        <taxon>Metazoa</taxon>
        <taxon>Ecdysozoa</taxon>
        <taxon>Arthropoda</taxon>
        <taxon>Chelicerata</taxon>
        <taxon>Arachnida</taxon>
        <taxon>Araneae</taxon>
        <taxon>Araneomorphae</taxon>
        <taxon>Entelegynae</taxon>
        <taxon>Araneoidea</taxon>
        <taxon>Araneidae</taxon>
        <taxon>Araneus</taxon>
    </lineage>
</organism>
<dbReference type="Proteomes" id="UP000499080">
    <property type="component" value="Unassembled WGS sequence"/>
</dbReference>
<reference evidence="1 2" key="1">
    <citation type="journal article" date="2019" name="Sci. Rep.">
        <title>Orb-weaving spider Araneus ventricosus genome elucidates the spidroin gene catalogue.</title>
        <authorList>
            <person name="Kono N."/>
            <person name="Nakamura H."/>
            <person name="Ohtoshi R."/>
            <person name="Moran D.A.P."/>
            <person name="Shinohara A."/>
            <person name="Yoshida Y."/>
            <person name="Fujiwara M."/>
            <person name="Mori M."/>
            <person name="Tomita M."/>
            <person name="Arakawa K."/>
        </authorList>
    </citation>
    <scope>NUCLEOTIDE SEQUENCE [LARGE SCALE GENOMIC DNA]</scope>
</reference>
<sequence>MSTGVRGNEVKKCTRRPDRHKVVERNLVVRPNSMESSDPPLMPFTRLSKTTGIDSVHSWMRDIWEAALKIDERNARQFHCWMGDEVVLMFWTPKSLLNKKTSYFRIVVPSPL</sequence>
<comment type="caution">
    <text evidence="1">The sequence shown here is derived from an EMBL/GenBank/DDBJ whole genome shotgun (WGS) entry which is preliminary data.</text>
</comment>
<gene>
    <name evidence="1" type="ORF">AVEN_51418_1</name>
</gene>
<accession>A0A4Y2N6X5</accession>
<evidence type="ECO:0000313" key="1">
    <source>
        <dbReference type="EMBL" id="GBN35101.1"/>
    </source>
</evidence>
<proteinExistence type="predicted"/>
<name>A0A4Y2N6X5_ARAVE</name>
<protein>
    <submittedName>
        <fullName evidence="1">Uncharacterized protein</fullName>
    </submittedName>
</protein>
<dbReference type="AlphaFoldDB" id="A0A4Y2N6X5"/>
<keyword evidence="2" id="KW-1185">Reference proteome</keyword>
<dbReference type="EMBL" id="BGPR01008639">
    <property type="protein sequence ID" value="GBN35101.1"/>
    <property type="molecule type" value="Genomic_DNA"/>
</dbReference>